<organism evidence="1 2">
    <name type="scientific">Methylosinus trichosporium (strain ATCC 35070 / NCIMB 11131 / UNIQEM 75 / OB3b)</name>
    <dbReference type="NCBI Taxonomy" id="595536"/>
    <lineage>
        <taxon>Bacteria</taxon>
        <taxon>Pseudomonadati</taxon>
        <taxon>Pseudomonadota</taxon>
        <taxon>Alphaproteobacteria</taxon>
        <taxon>Hyphomicrobiales</taxon>
        <taxon>Methylocystaceae</taxon>
        <taxon>Methylosinus</taxon>
    </lineage>
</organism>
<dbReference type="EMBL" id="CP023737">
    <property type="protein sequence ID" value="ATQ67764.1"/>
    <property type="molecule type" value="Genomic_DNA"/>
</dbReference>
<evidence type="ECO:0000313" key="1">
    <source>
        <dbReference type="EMBL" id="ATQ67764.1"/>
    </source>
</evidence>
<dbReference type="AlphaFoldDB" id="A0A2D2CYI8"/>
<keyword evidence="2" id="KW-1185">Reference proteome</keyword>
<gene>
    <name evidence="1" type="ORF">CQW49_07555</name>
</gene>
<dbReference type="Proteomes" id="UP000230709">
    <property type="component" value="Chromosome"/>
</dbReference>
<dbReference type="STRING" id="595536.GCA_000178815_03642"/>
<proteinExistence type="predicted"/>
<sequence length="162" mass="18267">MTDLPLIADPPFHRPIQSHELPLILETDSEPATLDDVSFPGWTPSFYAIASNVGRVARWGWTLGDFGMDWCWLDDAETVKACALHYLPNGTRIAFFADRESAAAFATMIAQSLDWSDDSIAAMSAQQQRVKTIMRKNFVDVSRTEWRIWRLKSAAPRVRAHG</sequence>
<dbReference type="KEGG" id="mtw:CQW49_07555"/>
<evidence type="ECO:0000313" key="2">
    <source>
        <dbReference type="Proteomes" id="UP000230709"/>
    </source>
</evidence>
<protein>
    <submittedName>
        <fullName evidence="1">Uncharacterized protein</fullName>
    </submittedName>
</protein>
<name>A0A2D2CYI8_METT3</name>
<dbReference type="RefSeq" id="WP_003615831.1">
    <property type="nucleotide sequence ID" value="NZ_ADVE02000001.1"/>
</dbReference>
<accession>A0A2D2CYI8</accession>
<reference evidence="2" key="1">
    <citation type="submission" date="2017-10" db="EMBL/GenBank/DDBJ databases">
        <title>Completed PacBio SMRT sequence of Methylosinus trichosporium OB3b reveals presence of a third large plasmid.</title>
        <authorList>
            <person name="Charles T.C."/>
            <person name="Lynch M.D.J."/>
            <person name="Heil J.R."/>
            <person name="Cheng J."/>
        </authorList>
    </citation>
    <scope>NUCLEOTIDE SEQUENCE [LARGE SCALE GENOMIC DNA]</scope>
    <source>
        <strain evidence="2">OB3b</strain>
    </source>
</reference>